<dbReference type="VEuPathDB" id="FungiDB:PSHT_09497"/>
<accession>A0A2S4VGD4</accession>
<comment type="caution">
    <text evidence="2">The sequence shown here is derived from an EMBL/GenBank/DDBJ whole genome shotgun (WGS) entry which is preliminary data.</text>
</comment>
<organism evidence="2 3">
    <name type="scientific">Puccinia striiformis</name>
    <dbReference type="NCBI Taxonomy" id="27350"/>
    <lineage>
        <taxon>Eukaryota</taxon>
        <taxon>Fungi</taxon>
        <taxon>Dikarya</taxon>
        <taxon>Basidiomycota</taxon>
        <taxon>Pucciniomycotina</taxon>
        <taxon>Pucciniomycetes</taxon>
        <taxon>Pucciniales</taxon>
        <taxon>Pucciniaceae</taxon>
        <taxon>Puccinia</taxon>
    </lineage>
</organism>
<dbReference type="AlphaFoldDB" id="A0A2S4VGD4"/>
<sequence length="98" mass="11108">MNIFRSAIFILALARNLYVVEANLFPFNCVVDGPWIGENAACQSINPDPVTRDYKWWIIKTSTPRCANHLRRTVIAVMRPFMIASAVPATTRMVAVRQ</sequence>
<reference evidence="3" key="3">
    <citation type="journal article" date="2018" name="Mol. Plant Microbe Interact.">
        <title>Genome sequence resources for the wheat stripe rust pathogen (Puccinia striiformis f. sp. tritici) and the barley stripe rust pathogen (Puccinia striiformis f. sp. hordei).</title>
        <authorList>
            <person name="Xia C."/>
            <person name="Wang M."/>
            <person name="Yin C."/>
            <person name="Cornejo O.E."/>
            <person name="Hulbert S.H."/>
            <person name="Chen X."/>
        </authorList>
    </citation>
    <scope>NUCLEOTIDE SEQUENCE [LARGE SCALE GENOMIC DNA]</scope>
    <source>
        <strain evidence="3">93TX-2</strain>
    </source>
</reference>
<reference evidence="3" key="2">
    <citation type="journal article" date="2018" name="BMC Genomics">
        <title>Genomic insights into host adaptation between the wheat stripe rust pathogen (Puccinia striiformis f. sp. tritici) and the barley stripe rust pathogen (Puccinia striiformis f. sp. hordei).</title>
        <authorList>
            <person name="Xia C."/>
            <person name="Wang M."/>
            <person name="Yin C."/>
            <person name="Cornejo O.E."/>
            <person name="Hulbert S.H."/>
            <person name="Chen X."/>
        </authorList>
    </citation>
    <scope>NUCLEOTIDE SEQUENCE [LARGE SCALE GENOMIC DNA]</scope>
    <source>
        <strain evidence="3">93TX-2</strain>
    </source>
</reference>
<keyword evidence="3" id="KW-1185">Reference proteome</keyword>
<feature type="signal peptide" evidence="1">
    <location>
        <begin position="1"/>
        <end position="22"/>
    </location>
</feature>
<protein>
    <recommendedName>
        <fullName evidence="4">Secreted protein</fullName>
    </recommendedName>
</protein>
<gene>
    <name evidence="2" type="ORF">PSHT_09497</name>
</gene>
<dbReference type="VEuPathDB" id="FungiDB:PSTT_05109"/>
<dbReference type="EMBL" id="PKSM01000135">
    <property type="protein sequence ID" value="POW08583.1"/>
    <property type="molecule type" value="Genomic_DNA"/>
</dbReference>
<reference evidence="2 3" key="1">
    <citation type="submission" date="2017-12" db="EMBL/GenBank/DDBJ databases">
        <title>Gene loss provides genomic basis for host adaptation in cereal stripe rust fungi.</title>
        <authorList>
            <person name="Xia C."/>
        </authorList>
    </citation>
    <scope>NUCLEOTIDE SEQUENCE [LARGE SCALE GENOMIC DNA]</scope>
    <source>
        <strain evidence="2 3">93TX-2</strain>
    </source>
</reference>
<proteinExistence type="predicted"/>
<feature type="chain" id="PRO_5015596622" description="Secreted protein" evidence="1">
    <location>
        <begin position="23"/>
        <end position="98"/>
    </location>
</feature>
<evidence type="ECO:0000313" key="3">
    <source>
        <dbReference type="Proteomes" id="UP000238274"/>
    </source>
</evidence>
<evidence type="ECO:0000313" key="2">
    <source>
        <dbReference type="EMBL" id="POW08583.1"/>
    </source>
</evidence>
<name>A0A2S4VGD4_9BASI</name>
<evidence type="ECO:0008006" key="4">
    <source>
        <dbReference type="Google" id="ProtNLM"/>
    </source>
</evidence>
<dbReference type="Proteomes" id="UP000238274">
    <property type="component" value="Unassembled WGS sequence"/>
</dbReference>
<keyword evidence="1" id="KW-0732">Signal</keyword>
<evidence type="ECO:0000256" key="1">
    <source>
        <dbReference type="SAM" id="SignalP"/>
    </source>
</evidence>